<evidence type="ECO:0000256" key="3">
    <source>
        <dbReference type="ARBA" id="ARBA00023125"/>
    </source>
</evidence>
<reference evidence="6 7" key="1">
    <citation type="submission" date="2017-09" db="EMBL/GenBank/DDBJ databases">
        <title>The diverse metabolic capabilities of V. boronicumulans make it an excellent choice for continued studies on novel biodegradation.</title>
        <authorList>
            <person name="Sun S."/>
        </authorList>
    </citation>
    <scope>NUCLEOTIDE SEQUENCE [LARGE SCALE GENOMIC DNA]</scope>
    <source>
        <strain evidence="6 7">J1</strain>
    </source>
</reference>
<dbReference type="EMBL" id="CP023284">
    <property type="protein sequence ID" value="ATA53251.1"/>
    <property type="molecule type" value="Genomic_DNA"/>
</dbReference>
<dbReference type="InterPro" id="IPR036390">
    <property type="entry name" value="WH_DNA-bd_sf"/>
</dbReference>
<sequence length="315" mass="35096">MAMASFLERNLTLRQLRLLSQLGRTLSLSKSAELLNTTQPALSRTLAQLEATLQVRLFERTTKRISPTAAGLSMVRHADRVLGELMLAEESLRDLRVGVSGELRLGVLPVFSAQRLAAALLQASQMLPHVRPMVQTLEIEDLHGALQDGRIDLMLAHAEWTVDLNRVEVTPLYEEFSSIVAAPRHRLALKRAPTWAEAANERWVLPPHRTPLRPKLDRMLSVHRRPGGPHPADIQADSAPLALHLVRSSGLLWATANHYAEDFERRGLVRRIAMPGELLRGPMCAFRLRSEAMNTPTRVFLQCMQDAAAAPLPSD</sequence>
<evidence type="ECO:0000256" key="4">
    <source>
        <dbReference type="ARBA" id="ARBA00023163"/>
    </source>
</evidence>
<dbReference type="PROSITE" id="PS50931">
    <property type="entry name" value="HTH_LYSR"/>
    <property type="match status" value="1"/>
</dbReference>
<evidence type="ECO:0000313" key="7">
    <source>
        <dbReference type="Proteomes" id="UP000217154"/>
    </source>
</evidence>
<dbReference type="SUPFAM" id="SSF53850">
    <property type="entry name" value="Periplasmic binding protein-like II"/>
    <property type="match status" value="1"/>
</dbReference>
<organism evidence="6 7">
    <name type="scientific">Variovorax boronicumulans</name>
    <dbReference type="NCBI Taxonomy" id="436515"/>
    <lineage>
        <taxon>Bacteria</taxon>
        <taxon>Pseudomonadati</taxon>
        <taxon>Pseudomonadota</taxon>
        <taxon>Betaproteobacteria</taxon>
        <taxon>Burkholderiales</taxon>
        <taxon>Comamonadaceae</taxon>
        <taxon>Variovorax</taxon>
    </lineage>
</organism>
<dbReference type="PRINTS" id="PR00039">
    <property type="entry name" value="HTHLYSR"/>
</dbReference>
<dbReference type="GO" id="GO:0000976">
    <property type="term" value="F:transcription cis-regulatory region binding"/>
    <property type="evidence" value="ECO:0007669"/>
    <property type="project" value="TreeGrafter"/>
</dbReference>
<dbReference type="PANTHER" id="PTHR30126">
    <property type="entry name" value="HTH-TYPE TRANSCRIPTIONAL REGULATOR"/>
    <property type="match status" value="1"/>
</dbReference>
<dbReference type="PANTHER" id="PTHR30126:SF40">
    <property type="entry name" value="HTH-TYPE TRANSCRIPTIONAL REGULATOR GLTR"/>
    <property type="match status" value="1"/>
</dbReference>
<dbReference type="SUPFAM" id="SSF46785">
    <property type="entry name" value="Winged helix' DNA-binding domain"/>
    <property type="match status" value="1"/>
</dbReference>
<keyword evidence="2" id="KW-0805">Transcription regulation</keyword>
<feature type="domain" description="HTH lysR-type" evidence="5">
    <location>
        <begin position="11"/>
        <end position="68"/>
    </location>
</feature>
<dbReference type="Gene3D" id="1.10.10.10">
    <property type="entry name" value="Winged helix-like DNA-binding domain superfamily/Winged helix DNA-binding domain"/>
    <property type="match status" value="1"/>
</dbReference>
<dbReference type="InterPro" id="IPR000847">
    <property type="entry name" value="LysR_HTH_N"/>
</dbReference>
<dbReference type="InterPro" id="IPR005119">
    <property type="entry name" value="LysR_subst-bd"/>
</dbReference>
<comment type="similarity">
    <text evidence="1">Belongs to the LysR transcriptional regulatory family.</text>
</comment>
<evidence type="ECO:0000313" key="6">
    <source>
        <dbReference type="EMBL" id="ATA53251.1"/>
    </source>
</evidence>
<dbReference type="GO" id="GO:0003700">
    <property type="term" value="F:DNA-binding transcription factor activity"/>
    <property type="evidence" value="ECO:0007669"/>
    <property type="project" value="InterPro"/>
</dbReference>
<dbReference type="InterPro" id="IPR036388">
    <property type="entry name" value="WH-like_DNA-bd_sf"/>
</dbReference>
<dbReference type="AlphaFoldDB" id="A0A250DGK3"/>
<protein>
    <recommendedName>
        <fullName evidence="5">HTH lysR-type domain-containing protein</fullName>
    </recommendedName>
</protein>
<keyword evidence="4" id="KW-0804">Transcription</keyword>
<accession>A0A250DGK3</accession>
<evidence type="ECO:0000256" key="1">
    <source>
        <dbReference type="ARBA" id="ARBA00009437"/>
    </source>
</evidence>
<dbReference type="Proteomes" id="UP000217154">
    <property type="component" value="Chromosome"/>
</dbReference>
<dbReference type="KEGG" id="vbo:CKY39_08530"/>
<proteinExistence type="inferred from homology"/>
<evidence type="ECO:0000256" key="2">
    <source>
        <dbReference type="ARBA" id="ARBA00023015"/>
    </source>
</evidence>
<evidence type="ECO:0000259" key="5">
    <source>
        <dbReference type="PROSITE" id="PS50931"/>
    </source>
</evidence>
<dbReference type="Pfam" id="PF03466">
    <property type="entry name" value="LysR_substrate"/>
    <property type="match status" value="1"/>
</dbReference>
<name>A0A250DGK3_9BURK</name>
<dbReference type="Gene3D" id="3.40.190.290">
    <property type="match status" value="1"/>
</dbReference>
<keyword evidence="3" id="KW-0238">DNA-binding</keyword>
<gene>
    <name evidence="6" type="ORF">CKY39_08530</name>
</gene>
<dbReference type="Pfam" id="PF00126">
    <property type="entry name" value="HTH_1"/>
    <property type="match status" value="1"/>
</dbReference>